<dbReference type="InParanoid" id="A0A554NA39"/>
<dbReference type="Pfam" id="PF00582">
    <property type="entry name" value="Usp"/>
    <property type="match status" value="1"/>
</dbReference>
<dbReference type="RefSeq" id="WP_144261697.1">
    <property type="nucleotide sequence ID" value="NZ_QMDX01000004.1"/>
</dbReference>
<dbReference type="AlphaFoldDB" id="A0A554NA39"/>
<dbReference type="SUPFAM" id="SSF52402">
    <property type="entry name" value="Adenine nucleotide alpha hydrolases-like"/>
    <property type="match status" value="1"/>
</dbReference>
<protein>
    <submittedName>
        <fullName evidence="2">Universal stress protein</fullName>
    </submittedName>
</protein>
<dbReference type="EMBL" id="QMDX01000004">
    <property type="protein sequence ID" value="TSD14251.1"/>
    <property type="molecule type" value="Genomic_DNA"/>
</dbReference>
<reference evidence="2 3" key="1">
    <citation type="submission" date="2018-06" db="EMBL/GenBank/DDBJ databases">
        <title>Natronomonas sp. F16-60 a new haloarchaeon isolated from a solar saltern of Isla Cristina, Huelva, Spain.</title>
        <authorList>
            <person name="Duran-Viseras A."/>
            <person name="Sanchez-Porro C."/>
            <person name="Ventosa A."/>
        </authorList>
    </citation>
    <scope>NUCLEOTIDE SEQUENCE [LARGE SCALE GENOMIC DNA]</scope>
    <source>
        <strain evidence="2 3">F16-60</strain>
    </source>
</reference>
<evidence type="ECO:0000313" key="3">
    <source>
        <dbReference type="Proteomes" id="UP000319894"/>
    </source>
</evidence>
<keyword evidence="3" id="KW-1185">Reference proteome</keyword>
<organism evidence="2 3">
    <name type="scientific">Haloglomus irregulare</name>
    <dbReference type="NCBI Taxonomy" id="2234134"/>
    <lineage>
        <taxon>Archaea</taxon>
        <taxon>Methanobacteriati</taxon>
        <taxon>Methanobacteriota</taxon>
        <taxon>Stenosarchaea group</taxon>
        <taxon>Halobacteria</taxon>
        <taxon>Halobacteriales</taxon>
        <taxon>Natronomonadaceae</taxon>
        <taxon>Haloglomus</taxon>
    </lineage>
</organism>
<dbReference type="InterPro" id="IPR014729">
    <property type="entry name" value="Rossmann-like_a/b/a_fold"/>
</dbReference>
<proteinExistence type="predicted"/>
<dbReference type="CDD" id="cd00293">
    <property type="entry name" value="USP-like"/>
    <property type="match status" value="1"/>
</dbReference>
<evidence type="ECO:0000259" key="1">
    <source>
        <dbReference type="Pfam" id="PF00582"/>
    </source>
</evidence>
<name>A0A554NA39_9EURY</name>
<dbReference type="Proteomes" id="UP000319894">
    <property type="component" value="Unassembled WGS sequence"/>
</dbReference>
<evidence type="ECO:0000313" key="2">
    <source>
        <dbReference type="EMBL" id="TSD14251.1"/>
    </source>
</evidence>
<sequence length="130" mass="14367">MTRYLIGVDTTDTAEKLVSYLQDRVTDDDTVYAVNSLYGESETSDAEVVEGREATEYVEDHLPDVDAHQLIRGNSPQEDLVQFADEHAVEELVIGIRKRSPTGKLVFGSTAQDLLLETTRPTVVVPLTDA</sequence>
<dbReference type="InterPro" id="IPR006016">
    <property type="entry name" value="UspA"/>
</dbReference>
<dbReference type="OrthoDB" id="281037at2157"/>
<comment type="caution">
    <text evidence="2">The sequence shown here is derived from an EMBL/GenBank/DDBJ whole genome shotgun (WGS) entry which is preliminary data.</text>
</comment>
<gene>
    <name evidence="2" type="ORF">DP107_08335</name>
</gene>
<dbReference type="Gene3D" id="3.40.50.620">
    <property type="entry name" value="HUPs"/>
    <property type="match status" value="1"/>
</dbReference>
<feature type="domain" description="UspA" evidence="1">
    <location>
        <begin position="3"/>
        <end position="126"/>
    </location>
</feature>
<accession>A0A554NA39</accession>